<feature type="chain" id="PRO_5003167550" evidence="1">
    <location>
        <begin position="24"/>
        <end position="125"/>
    </location>
</feature>
<dbReference type="AlphaFoldDB" id="E3BPZ7"/>
<gene>
    <name evidence="2" type="ORF">VIBC2010_02606</name>
</gene>
<evidence type="ECO:0000313" key="2">
    <source>
        <dbReference type="EMBL" id="EFP94922.1"/>
    </source>
</evidence>
<protein>
    <submittedName>
        <fullName evidence="2">Uncharacterized protein</fullName>
    </submittedName>
</protein>
<sequence length="125" mass="13956">MKLSFLKVAVLSVCLTCTSPAFANYPLKTCLQGAIETAKSAWSDTWETDPDDGIFRPARQLMILGMLSEKLDSFFGEDMSTFISEASKTIEPLIVREYPDTVLEELEKVVFPIAGTCSAYFYTDF</sequence>
<keyword evidence="3" id="KW-1185">Reference proteome</keyword>
<evidence type="ECO:0000256" key="1">
    <source>
        <dbReference type="SAM" id="SignalP"/>
    </source>
</evidence>
<feature type="signal peptide" evidence="1">
    <location>
        <begin position="1"/>
        <end position="23"/>
    </location>
</feature>
<organism evidence="2 3">
    <name type="scientific">Vibrio caribbeanicus ATCC BAA-2122</name>
    <dbReference type="NCBI Taxonomy" id="796620"/>
    <lineage>
        <taxon>Bacteria</taxon>
        <taxon>Pseudomonadati</taxon>
        <taxon>Pseudomonadota</taxon>
        <taxon>Gammaproteobacteria</taxon>
        <taxon>Vibrionales</taxon>
        <taxon>Vibrionaceae</taxon>
        <taxon>Vibrio</taxon>
    </lineage>
</organism>
<dbReference type="Proteomes" id="UP000002943">
    <property type="component" value="Unassembled WGS sequence"/>
</dbReference>
<reference evidence="2 3" key="1">
    <citation type="journal article" date="2012" name="Int. J. Syst. Evol. Microbiol.">
        <title>Vibrio caribbeanicus sp. nov., isolated from the marine sponge Scleritoderma cyanea.</title>
        <authorList>
            <person name="Hoffmann M."/>
            <person name="Monday S.R."/>
            <person name="Allard M.W."/>
            <person name="Strain E.A."/>
            <person name="Whittaker P."/>
            <person name="Naum M."/>
            <person name="McCarthy P.J."/>
            <person name="Lopez J.V."/>
            <person name="Fischer M."/>
            <person name="Brown E.W."/>
        </authorList>
    </citation>
    <scope>NUCLEOTIDE SEQUENCE [LARGE SCALE GENOMIC DNA]</scope>
    <source>
        <strain evidence="2 3">ATCC BAA-2122</strain>
    </source>
</reference>
<evidence type="ECO:0000313" key="3">
    <source>
        <dbReference type="Proteomes" id="UP000002943"/>
    </source>
</evidence>
<proteinExistence type="predicted"/>
<name>E3BPZ7_9VIBR</name>
<comment type="caution">
    <text evidence="2">The sequence shown here is derived from an EMBL/GenBank/DDBJ whole genome shotgun (WGS) entry which is preliminary data.</text>
</comment>
<accession>E3BPZ7</accession>
<keyword evidence="1" id="KW-0732">Signal</keyword>
<dbReference type="EMBL" id="AEIU01000111">
    <property type="protein sequence ID" value="EFP94922.1"/>
    <property type="molecule type" value="Genomic_DNA"/>
</dbReference>